<evidence type="ECO:0000313" key="1">
    <source>
        <dbReference type="EMBL" id="PCS03651.1"/>
    </source>
</evidence>
<dbReference type="Gene3D" id="3.30.1820.10">
    <property type="entry name" value="Lp2179-like"/>
    <property type="match status" value="1"/>
</dbReference>
<evidence type="ECO:0000313" key="4">
    <source>
        <dbReference type="Proteomes" id="UP000218979"/>
    </source>
</evidence>
<dbReference type="EMBL" id="FPKS01000007">
    <property type="protein sequence ID" value="SFZ74901.1"/>
    <property type="molecule type" value="Genomic_DNA"/>
</dbReference>
<dbReference type="InterPro" id="IPR035942">
    <property type="entry name" value="Lp2179-like_sf"/>
</dbReference>
<keyword evidence="4" id="KW-1185">Reference proteome</keyword>
<accession>A0A1K2HE30</accession>
<name>A0A1K2HE30_9LACT</name>
<reference evidence="1 4" key="1">
    <citation type="submission" date="2014-12" db="EMBL/GenBank/DDBJ databases">
        <title>Draft genome sequences of 10 type strains of Lactococcus.</title>
        <authorList>
            <person name="Sun Z."/>
            <person name="Zhong Z."/>
            <person name="Liu W."/>
            <person name="Zhang W."/>
            <person name="Zhang H."/>
        </authorList>
    </citation>
    <scope>NUCLEOTIDE SEQUENCE [LARGE SCALE GENOMIC DNA]</scope>
    <source>
        <strain evidence="1 4">DSM 22330</strain>
    </source>
</reference>
<proteinExistence type="predicted"/>
<organism evidence="2 3">
    <name type="scientific">Pseudolactococcus chungangensis CAU 28 = DSM 22330</name>
    <dbReference type="NCBI Taxonomy" id="1122154"/>
    <lineage>
        <taxon>Bacteria</taxon>
        <taxon>Bacillati</taxon>
        <taxon>Bacillota</taxon>
        <taxon>Bacilli</taxon>
        <taxon>Lactobacillales</taxon>
        <taxon>Streptococcaceae</taxon>
        <taxon>Pseudolactococcus</taxon>
    </lineage>
</organism>
<dbReference type="SUPFAM" id="SSF160800">
    <property type="entry name" value="Lp2179-like"/>
    <property type="match status" value="1"/>
</dbReference>
<dbReference type="EMBL" id="JXJT01000008">
    <property type="protein sequence ID" value="PCS03651.1"/>
    <property type="molecule type" value="Genomic_DNA"/>
</dbReference>
<dbReference type="STRING" id="1122154.SAMN02746068_01397"/>
<evidence type="ECO:0000313" key="2">
    <source>
        <dbReference type="EMBL" id="SFZ74901.1"/>
    </source>
</evidence>
<gene>
    <name evidence="1" type="ORF">RR45_GL002067</name>
    <name evidence="2" type="ORF">SAMN02746068_01397</name>
</gene>
<dbReference type="Pfam" id="PF08866">
    <property type="entry name" value="DUF1831"/>
    <property type="match status" value="1"/>
</dbReference>
<dbReference type="AlphaFoldDB" id="A0A1K2HE30"/>
<reference evidence="2 3" key="2">
    <citation type="submission" date="2016-11" db="EMBL/GenBank/DDBJ databases">
        <authorList>
            <person name="Jaros S."/>
            <person name="Januszkiewicz K."/>
            <person name="Wedrychowicz H."/>
        </authorList>
    </citation>
    <scope>NUCLEOTIDE SEQUENCE [LARGE SCALE GENOMIC DNA]</scope>
    <source>
        <strain evidence="2 3">DSM 22330</strain>
    </source>
</reference>
<dbReference type="Proteomes" id="UP000185655">
    <property type="component" value="Unassembled WGS sequence"/>
</dbReference>
<protein>
    <submittedName>
        <fullName evidence="1">Cysteine desulfurase</fullName>
    </submittedName>
    <submittedName>
        <fullName evidence="2">Putative amino acid metabolism</fullName>
    </submittedName>
</protein>
<sequence>MIGLAVKPIKKPIMAFVTEKHLDDSQYTYKLSPSIKKYTLMDTTFIKNKLGNYELTRILENVPNSGDGPILKIIVKSDLSGFKLSVTDKSGLKNMNIFKSADNKMIQEKFYFQMNALVDRGIFVKA</sequence>
<dbReference type="InterPro" id="IPR014965">
    <property type="entry name" value="Amino_acid_metab_prot_put"/>
</dbReference>
<dbReference type="Proteomes" id="UP000218979">
    <property type="component" value="Unassembled WGS sequence"/>
</dbReference>
<evidence type="ECO:0000313" key="3">
    <source>
        <dbReference type="Proteomes" id="UP000185655"/>
    </source>
</evidence>